<dbReference type="AlphaFoldDB" id="A0A929L0J6"/>
<sequence length="255" mass="26733">MKKLILLAAAIVTLSIGACKKGPKDPEPGKARVSVRMTDAPGAYDAVILSVKNVIVVTSNGEYTMPVNGTPIDILRFRSGKDTLLAAADIPVGRIQQVRLVLNDTGNRVIIDGRSYDLTTPSGQTSGVKLKVNDELTAGIAYTLKLDFDAAASIVTTGSGKYILKPVIRAYTDAVSGSISGTVSPAASFPKVYAISGIDTVGTIADVSGRFYFPGMPAGTYTVRFEPLAPYAIKTVTNVAVTNGVTKDMGIVTMQ</sequence>
<reference evidence="2" key="1">
    <citation type="submission" date="2020-10" db="EMBL/GenBank/DDBJ databases">
        <title>Mucilaginibacter mali sp. nov., isolated from rhizosphere soil of apple orchard.</title>
        <authorList>
            <person name="Lee J.-S."/>
            <person name="Kim H.S."/>
            <person name="Kim J.-S."/>
        </authorList>
    </citation>
    <scope>NUCLEOTIDE SEQUENCE</scope>
    <source>
        <strain evidence="2">KCTC 22746</strain>
    </source>
</reference>
<dbReference type="Pfam" id="PF14321">
    <property type="entry name" value="DUF4382"/>
    <property type="match status" value="1"/>
</dbReference>
<dbReference type="InterPro" id="IPR025491">
    <property type="entry name" value="DUF4382"/>
</dbReference>
<evidence type="ECO:0000313" key="2">
    <source>
        <dbReference type="EMBL" id="MBE9661920.1"/>
    </source>
</evidence>
<protein>
    <submittedName>
        <fullName evidence="2">DUF4382 domain-containing protein</fullName>
    </submittedName>
</protein>
<name>A0A929L0J6_9SPHI</name>
<comment type="caution">
    <text evidence="2">The sequence shown here is derived from an EMBL/GenBank/DDBJ whole genome shotgun (WGS) entry which is preliminary data.</text>
</comment>
<evidence type="ECO:0000313" key="3">
    <source>
        <dbReference type="Proteomes" id="UP000622475"/>
    </source>
</evidence>
<dbReference type="EMBL" id="JADFFL010000003">
    <property type="protein sequence ID" value="MBE9661920.1"/>
    <property type="molecule type" value="Genomic_DNA"/>
</dbReference>
<dbReference type="GO" id="GO:0030246">
    <property type="term" value="F:carbohydrate binding"/>
    <property type="evidence" value="ECO:0007669"/>
    <property type="project" value="InterPro"/>
</dbReference>
<dbReference type="RefSeq" id="WP_194111125.1">
    <property type="nucleotide sequence ID" value="NZ_JADFFL010000003.1"/>
</dbReference>
<keyword evidence="3" id="KW-1185">Reference proteome</keyword>
<organism evidence="2 3">
    <name type="scientific">Mucilaginibacter myungsuensis</name>
    <dbReference type="NCBI Taxonomy" id="649104"/>
    <lineage>
        <taxon>Bacteria</taxon>
        <taxon>Pseudomonadati</taxon>
        <taxon>Bacteroidota</taxon>
        <taxon>Sphingobacteriia</taxon>
        <taxon>Sphingobacteriales</taxon>
        <taxon>Sphingobacteriaceae</taxon>
        <taxon>Mucilaginibacter</taxon>
    </lineage>
</organism>
<feature type="domain" description="DUF4382" evidence="1">
    <location>
        <begin position="30"/>
        <end position="166"/>
    </location>
</feature>
<accession>A0A929L0J6</accession>
<gene>
    <name evidence="2" type="ORF">IRJ16_08480</name>
</gene>
<dbReference type="Gene3D" id="2.60.40.1120">
    <property type="entry name" value="Carboxypeptidase-like, regulatory domain"/>
    <property type="match status" value="1"/>
</dbReference>
<proteinExistence type="predicted"/>
<dbReference type="Proteomes" id="UP000622475">
    <property type="component" value="Unassembled WGS sequence"/>
</dbReference>
<dbReference type="PROSITE" id="PS51257">
    <property type="entry name" value="PROKAR_LIPOPROTEIN"/>
    <property type="match status" value="1"/>
</dbReference>
<dbReference type="InterPro" id="IPR013784">
    <property type="entry name" value="Carb-bd-like_fold"/>
</dbReference>
<dbReference type="SUPFAM" id="SSF49452">
    <property type="entry name" value="Starch-binding domain-like"/>
    <property type="match status" value="1"/>
</dbReference>
<evidence type="ECO:0000259" key="1">
    <source>
        <dbReference type="Pfam" id="PF14321"/>
    </source>
</evidence>